<feature type="domain" description="C2H2-type" evidence="3">
    <location>
        <begin position="212"/>
        <end position="239"/>
    </location>
</feature>
<sequence>MRASRSHSPAVHSREVLSAFNTRTSPRASSAPLMGASSCMPRQSSPLSDRGAAQSTPRFVSPSPAPLQAARSPPEVDDNGLGGEDDDMDIYDEDELDQDSGDDSYNDPSYEPESIKPKASVTQRIRAARNAKHASKVVTSPKNVVAGPASPPNTKVNRTRRKPRSSLSRANSRRERRQRAMIWCSHTECKWAFDNKRDLARHEAVHNGLGRWQCMLCGKVLSRYDAGLRHSKGHTGQEPDLMPYTDSDDARVI</sequence>
<dbReference type="PROSITE" id="PS50157">
    <property type="entry name" value="ZINC_FINGER_C2H2_2"/>
    <property type="match status" value="2"/>
</dbReference>
<organism evidence="4 5">
    <name type="scientific">Rhodofomes roseus</name>
    <dbReference type="NCBI Taxonomy" id="34475"/>
    <lineage>
        <taxon>Eukaryota</taxon>
        <taxon>Fungi</taxon>
        <taxon>Dikarya</taxon>
        <taxon>Basidiomycota</taxon>
        <taxon>Agaricomycotina</taxon>
        <taxon>Agaricomycetes</taxon>
        <taxon>Polyporales</taxon>
        <taxon>Rhodofomes</taxon>
    </lineage>
</organism>
<dbReference type="SMART" id="SM00355">
    <property type="entry name" value="ZnF_C2H2"/>
    <property type="match status" value="2"/>
</dbReference>
<evidence type="ECO:0000256" key="1">
    <source>
        <dbReference type="PROSITE-ProRule" id="PRU00042"/>
    </source>
</evidence>
<evidence type="ECO:0000313" key="4">
    <source>
        <dbReference type="EMBL" id="KAH9836051.1"/>
    </source>
</evidence>
<dbReference type="EMBL" id="JADCUA010000011">
    <property type="protein sequence ID" value="KAH9836051.1"/>
    <property type="molecule type" value="Genomic_DNA"/>
</dbReference>
<dbReference type="PROSITE" id="PS00028">
    <property type="entry name" value="ZINC_FINGER_C2H2_1"/>
    <property type="match status" value="2"/>
</dbReference>
<gene>
    <name evidence="4" type="ORF">C8Q71DRAFT_64152</name>
</gene>
<keyword evidence="1" id="KW-0862">Zinc</keyword>
<feature type="domain" description="C2H2-type" evidence="3">
    <location>
        <begin position="182"/>
        <end position="211"/>
    </location>
</feature>
<name>A0ABQ8KEB1_9APHY</name>
<protein>
    <recommendedName>
        <fullName evidence="3">C2H2-type domain-containing protein</fullName>
    </recommendedName>
</protein>
<dbReference type="RefSeq" id="XP_047778336.1">
    <property type="nucleotide sequence ID" value="XM_047919640.1"/>
</dbReference>
<accession>A0ABQ8KEB1</accession>
<keyword evidence="1" id="KW-0863">Zinc-finger</keyword>
<feature type="region of interest" description="Disordered" evidence="2">
    <location>
        <begin position="230"/>
        <end position="253"/>
    </location>
</feature>
<feature type="compositionally biased region" description="Basic residues" evidence="2">
    <location>
        <begin position="126"/>
        <end position="135"/>
    </location>
</feature>
<evidence type="ECO:0000313" key="5">
    <source>
        <dbReference type="Proteomes" id="UP000814176"/>
    </source>
</evidence>
<feature type="compositionally biased region" description="Acidic residues" evidence="2">
    <location>
        <begin position="75"/>
        <end position="105"/>
    </location>
</feature>
<dbReference type="InterPro" id="IPR013087">
    <property type="entry name" value="Znf_C2H2_type"/>
</dbReference>
<dbReference type="GeneID" id="72000372"/>
<evidence type="ECO:0000256" key="2">
    <source>
        <dbReference type="SAM" id="MobiDB-lite"/>
    </source>
</evidence>
<feature type="compositionally biased region" description="Polar residues" evidence="2">
    <location>
        <begin position="19"/>
        <end position="28"/>
    </location>
</feature>
<dbReference type="Gene3D" id="3.30.160.60">
    <property type="entry name" value="Classic Zinc Finger"/>
    <property type="match status" value="1"/>
</dbReference>
<evidence type="ECO:0000259" key="3">
    <source>
        <dbReference type="PROSITE" id="PS50157"/>
    </source>
</evidence>
<proteinExistence type="predicted"/>
<keyword evidence="5" id="KW-1185">Reference proteome</keyword>
<dbReference type="SUPFAM" id="SSF57667">
    <property type="entry name" value="beta-beta-alpha zinc fingers"/>
    <property type="match status" value="1"/>
</dbReference>
<feature type="compositionally biased region" description="Polar residues" evidence="2">
    <location>
        <begin position="40"/>
        <end position="58"/>
    </location>
</feature>
<feature type="region of interest" description="Disordered" evidence="2">
    <location>
        <begin position="1"/>
        <end position="177"/>
    </location>
</feature>
<comment type="caution">
    <text evidence="4">The sequence shown here is derived from an EMBL/GenBank/DDBJ whole genome shotgun (WGS) entry which is preliminary data.</text>
</comment>
<dbReference type="Proteomes" id="UP000814176">
    <property type="component" value="Unassembled WGS sequence"/>
</dbReference>
<reference evidence="4 5" key="1">
    <citation type="journal article" date="2021" name="Environ. Microbiol.">
        <title>Gene family expansions and transcriptome signatures uncover fungal adaptations to wood decay.</title>
        <authorList>
            <person name="Hage H."/>
            <person name="Miyauchi S."/>
            <person name="Viragh M."/>
            <person name="Drula E."/>
            <person name="Min B."/>
            <person name="Chaduli D."/>
            <person name="Navarro D."/>
            <person name="Favel A."/>
            <person name="Norest M."/>
            <person name="Lesage-Meessen L."/>
            <person name="Balint B."/>
            <person name="Merenyi Z."/>
            <person name="de Eugenio L."/>
            <person name="Morin E."/>
            <person name="Martinez A.T."/>
            <person name="Baldrian P."/>
            <person name="Stursova M."/>
            <person name="Martinez M.J."/>
            <person name="Novotny C."/>
            <person name="Magnuson J.K."/>
            <person name="Spatafora J.W."/>
            <person name="Maurice S."/>
            <person name="Pangilinan J."/>
            <person name="Andreopoulos W."/>
            <person name="LaButti K."/>
            <person name="Hundley H."/>
            <person name="Na H."/>
            <person name="Kuo A."/>
            <person name="Barry K."/>
            <person name="Lipzen A."/>
            <person name="Henrissat B."/>
            <person name="Riley R."/>
            <person name="Ahrendt S."/>
            <person name="Nagy L.G."/>
            <person name="Grigoriev I.V."/>
            <person name="Martin F."/>
            <person name="Rosso M.N."/>
        </authorList>
    </citation>
    <scope>NUCLEOTIDE SEQUENCE [LARGE SCALE GENOMIC DNA]</scope>
    <source>
        <strain evidence="4 5">CIRM-BRFM 1785</strain>
    </source>
</reference>
<dbReference type="InterPro" id="IPR036236">
    <property type="entry name" value="Znf_C2H2_sf"/>
</dbReference>
<keyword evidence="1" id="KW-0479">Metal-binding</keyword>